<protein>
    <submittedName>
        <fullName evidence="1">Alpha/beta hydrolase</fullName>
    </submittedName>
</protein>
<dbReference type="AlphaFoldDB" id="A0A7X2J0A5"/>
<reference evidence="1 2" key="1">
    <citation type="submission" date="2019-11" db="EMBL/GenBank/DDBJ databases">
        <title>Bacillus lacus genome.</title>
        <authorList>
            <person name="Allen C.J."/>
            <person name="Newman J.D."/>
        </authorList>
    </citation>
    <scope>NUCLEOTIDE SEQUENCE [LARGE SCALE GENOMIC DNA]</scope>
    <source>
        <strain evidence="1 2">KCTC 33946</strain>
    </source>
</reference>
<sequence>MFSLGLCTIGVLVILSYHHIQLQKEEELFEGKGKLIEAADTKINVYVEGRGTDTFVFMSGAGIAAPVYELKGLYSKFSRSSSIALVERAGYGYSNETKDGREIGEILNQTRTALAKSGLKPPYILVPHSISGIEAIYWAQCYPQEIKAIIGLDIGLPHEYANHPLEFSEKLQIASMNFLPKLGIHRLFPEAVYDPEVLRQSFLNREEKEIYKAISYKKAMTDNMRQEMFMSSRNGEISASLPYPVHTPMLLLSAYKESNRSNFEKRKKENYVNFADHLLQSKVAEVKGNHSIYLYAPEEIHQLTLNFLETIEKEQSHELHSSDD</sequence>
<dbReference type="EMBL" id="WKKI01000026">
    <property type="protein sequence ID" value="MRX73080.1"/>
    <property type="molecule type" value="Genomic_DNA"/>
</dbReference>
<evidence type="ECO:0000313" key="2">
    <source>
        <dbReference type="Proteomes" id="UP000448867"/>
    </source>
</evidence>
<dbReference type="SUPFAM" id="SSF53474">
    <property type="entry name" value="alpha/beta-Hydrolases"/>
    <property type="match status" value="1"/>
</dbReference>
<proteinExistence type="predicted"/>
<dbReference type="InterPro" id="IPR029058">
    <property type="entry name" value="AB_hydrolase_fold"/>
</dbReference>
<organism evidence="1 2">
    <name type="scientific">Metabacillus lacus</name>
    <dbReference type="NCBI Taxonomy" id="1983721"/>
    <lineage>
        <taxon>Bacteria</taxon>
        <taxon>Bacillati</taxon>
        <taxon>Bacillota</taxon>
        <taxon>Bacilli</taxon>
        <taxon>Bacillales</taxon>
        <taxon>Bacillaceae</taxon>
        <taxon>Metabacillus</taxon>
    </lineage>
</organism>
<dbReference type="GO" id="GO:0016787">
    <property type="term" value="F:hydrolase activity"/>
    <property type="evidence" value="ECO:0007669"/>
    <property type="project" value="UniProtKB-KW"/>
</dbReference>
<dbReference type="Gene3D" id="3.40.50.1820">
    <property type="entry name" value="alpha/beta hydrolase"/>
    <property type="match status" value="1"/>
</dbReference>
<gene>
    <name evidence="1" type="ORF">GJU40_13105</name>
</gene>
<evidence type="ECO:0000313" key="1">
    <source>
        <dbReference type="EMBL" id="MRX73080.1"/>
    </source>
</evidence>
<keyword evidence="1" id="KW-0378">Hydrolase</keyword>
<dbReference type="Proteomes" id="UP000448867">
    <property type="component" value="Unassembled WGS sequence"/>
</dbReference>
<keyword evidence="2" id="KW-1185">Reference proteome</keyword>
<name>A0A7X2J0A5_9BACI</name>
<comment type="caution">
    <text evidence="1">The sequence shown here is derived from an EMBL/GenBank/DDBJ whole genome shotgun (WGS) entry which is preliminary data.</text>
</comment>
<accession>A0A7X2J0A5</accession>
<dbReference type="OrthoDB" id="1817159at2"/>